<keyword evidence="2" id="KW-0808">Transferase</keyword>
<protein>
    <submittedName>
        <fullName evidence="2">Predicted nucleotidyltransferase</fullName>
    </submittedName>
</protein>
<dbReference type="GO" id="GO:0016740">
    <property type="term" value="F:transferase activity"/>
    <property type="evidence" value="ECO:0007669"/>
    <property type="project" value="UniProtKB-KW"/>
</dbReference>
<name>A0A1H2N798_9PSED</name>
<reference evidence="3" key="1">
    <citation type="submission" date="2016-10" db="EMBL/GenBank/DDBJ databases">
        <authorList>
            <person name="Varghese N."/>
            <person name="Submissions S."/>
        </authorList>
    </citation>
    <scope>NUCLEOTIDE SEQUENCE [LARGE SCALE GENOMIC DNA]</scope>
    <source>
        <strain evidence="3">KCTC 32246</strain>
    </source>
</reference>
<evidence type="ECO:0000313" key="3">
    <source>
        <dbReference type="Proteomes" id="UP000198675"/>
    </source>
</evidence>
<dbReference type="CDD" id="cd05403">
    <property type="entry name" value="NT_KNTase_like"/>
    <property type="match status" value="1"/>
</dbReference>
<dbReference type="Proteomes" id="UP000198675">
    <property type="component" value="Chromosome I"/>
</dbReference>
<organism evidence="2 3">
    <name type="scientific">Pseudomonas sihuiensis</name>
    <dbReference type="NCBI Taxonomy" id="1274359"/>
    <lineage>
        <taxon>Bacteria</taxon>
        <taxon>Pseudomonadati</taxon>
        <taxon>Pseudomonadota</taxon>
        <taxon>Gammaproteobacteria</taxon>
        <taxon>Pseudomonadales</taxon>
        <taxon>Pseudomonadaceae</taxon>
        <taxon>Pseudomonas</taxon>
    </lineage>
</organism>
<gene>
    <name evidence="2" type="ORF">SAMN05216363_4777</name>
</gene>
<dbReference type="InterPro" id="IPR043519">
    <property type="entry name" value="NT_sf"/>
</dbReference>
<dbReference type="Gene3D" id="3.30.460.10">
    <property type="entry name" value="Beta Polymerase, domain 2"/>
    <property type="match status" value="1"/>
</dbReference>
<sequence>MTDESRFGLPLHAVEKLCAVFRACPQVERVILYGSRAKGNYRVGSDIDLTVEGEGLSLAQLLAMESQIDELLLPWMVDLSLKDRIDNPALLDHIARVGLTFYERGRADA</sequence>
<evidence type="ECO:0000313" key="2">
    <source>
        <dbReference type="EMBL" id="SDV01021.1"/>
    </source>
</evidence>
<accession>A0A1H2N798</accession>
<evidence type="ECO:0000259" key="1">
    <source>
        <dbReference type="Pfam" id="PF18765"/>
    </source>
</evidence>
<dbReference type="RefSeq" id="WP_092379939.1">
    <property type="nucleotide sequence ID" value="NZ_LT629797.1"/>
</dbReference>
<keyword evidence="3" id="KW-1185">Reference proteome</keyword>
<feature type="domain" description="Polymerase beta nucleotidyltransferase" evidence="1">
    <location>
        <begin position="15"/>
        <end position="104"/>
    </location>
</feature>
<dbReference type="EMBL" id="LT629797">
    <property type="protein sequence ID" value="SDV01021.1"/>
    <property type="molecule type" value="Genomic_DNA"/>
</dbReference>
<dbReference type="SUPFAM" id="SSF81301">
    <property type="entry name" value="Nucleotidyltransferase"/>
    <property type="match status" value="1"/>
</dbReference>
<dbReference type="Pfam" id="PF18765">
    <property type="entry name" value="Polbeta"/>
    <property type="match status" value="1"/>
</dbReference>
<proteinExistence type="predicted"/>
<dbReference type="AlphaFoldDB" id="A0A1H2N798"/>
<dbReference type="InterPro" id="IPR041633">
    <property type="entry name" value="Polbeta"/>
</dbReference>